<dbReference type="InterPro" id="IPR000408">
    <property type="entry name" value="Reg_chr_condens"/>
</dbReference>
<protein>
    <submittedName>
        <fullName evidence="4">Regulator of chromosome condensation/beta-lactamase-inhibitor protein II</fullName>
    </submittedName>
</protein>
<feature type="repeat" description="RCC1" evidence="2">
    <location>
        <begin position="440"/>
        <end position="500"/>
    </location>
</feature>
<dbReference type="InterPro" id="IPR051210">
    <property type="entry name" value="Ub_ligase/GEF_domain"/>
</dbReference>
<keyword evidence="1" id="KW-0677">Repeat</keyword>
<dbReference type="Pfam" id="PF00415">
    <property type="entry name" value="RCC1"/>
    <property type="match status" value="1"/>
</dbReference>
<evidence type="ECO:0000256" key="1">
    <source>
        <dbReference type="ARBA" id="ARBA00022737"/>
    </source>
</evidence>
<dbReference type="PANTHER" id="PTHR22870">
    <property type="entry name" value="REGULATOR OF CHROMOSOME CONDENSATION"/>
    <property type="match status" value="1"/>
</dbReference>
<reference evidence="4 5" key="1">
    <citation type="journal article" date="2014" name="Mol. Plant">
        <title>Chromosome Scale Genome Assembly and Transcriptome Profiling of Nannochloropsis gaditana in Nitrogen Depletion.</title>
        <authorList>
            <person name="Corteggiani Carpinelli E."/>
            <person name="Telatin A."/>
            <person name="Vitulo N."/>
            <person name="Forcato C."/>
            <person name="D'Angelo M."/>
            <person name="Schiavon R."/>
            <person name="Vezzi A."/>
            <person name="Giacometti G.M."/>
            <person name="Morosinotto T."/>
            <person name="Valle G."/>
        </authorList>
    </citation>
    <scope>NUCLEOTIDE SEQUENCE [LARGE SCALE GENOMIC DNA]</scope>
    <source>
        <strain evidence="4 5">B-31</strain>
    </source>
</reference>
<dbReference type="EMBL" id="AZIL01001474">
    <property type="protein sequence ID" value="EWM23779.1"/>
    <property type="molecule type" value="Genomic_DNA"/>
</dbReference>
<dbReference type="AlphaFoldDB" id="W7TTV1"/>
<dbReference type="Pfam" id="PF13540">
    <property type="entry name" value="RCC1_2"/>
    <property type="match status" value="1"/>
</dbReference>
<proteinExistence type="predicted"/>
<evidence type="ECO:0000313" key="4">
    <source>
        <dbReference type="EMBL" id="EWM23779.1"/>
    </source>
</evidence>
<evidence type="ECO:0000256" key="2">
    <source>
        <dbReference type="PROSITE-ProRule" id="PRU00235"/>
    </source>
</evidence>
<dbReference type="SUPFAM" id="SSF50985">
    <property type="entry name" value="RCC1/BLIP-II"/>
    <property type="match status" value="1"/>
</dbReference>
<dbReference type="PANTHER" id="PTHR22870:SF408">
    <property type="entry name" value="OS09G0560450 PROTEIN"/>
    <property type="match status" value="1"/>
</dbReference>
<keyword evidence="5" id="KW-1185">Reference proteome</keyword>
<evidence type="ECO:0000313" key="5">
    <source>
        <dbReference type="Proteomes" id="UP000019335"/>
    </source>
</evidence>
<organism evidence="4 5">
    <name type="scientific">Nannochloropsis gaditana</name>
    <dbReference type="NCBI Taxonomy" id="72520"/>
    <lineage>
        <taxon>Eukaryota</taxon>
        <taxon>Sar</taxon>
        <taxon>Stramenopiles</taxon>
        <taxon>Ochrophyta</taxon>
        <taxon>Eustigmatophyceae</taxon>
        <taxon>Eustigmatales</taxon>
        <taxon>Monodopsidaceae</taxon>
        <taxon>Nannochloropsis</taxon>
    </lineage>
</organism>
<dbReference type="OrthoDB" id="8068875at2759"/>
<dbReference type="Proteomes" id="UP000019335">
    <property type="component" value="Chromosome 15"/>
</dbReference>
<dbReference type="Gene3D" id="2.130.10.30">
    <property type="entry name" value="Regulator of chromosome condensation 1/beta-lactamase-inhibitor protein II"/>
    <property type="match status" value="2"/>
</dbReference>
<evidence type="ECO:0000256" key="3">
    <source>
        <dbReference type="SAM" id="MobiDB-lite"/>
    </source>
</evidence>
<dbReference type="InterPro" id="IPR009091">
    <property type="entry name" value="RCC1/BLIP-II"/>
</dbReference>
<feature type="region of interest" description="Disordered" evidence="3">
    <location>
        <begin position="591"/>
        <end position="618"/>
    </location>
</feature>
<accession>W7TTV1</accession>
<feature type="repeat" description="RCC1" evidence="2">
    <location>
        <begin position="388"/>
        <end position="439"/>
    </location>
</feature>
<name>W7TTV1_9STRA</name>
<dbReference type="PROSITE" id="PS50012">
    <property type="entry name" value="RCC1_3"/>
    <property type="match status" value="2"/>
</dbReference>
<feature type="compositionally biased region" description="Basic residues" evidence="3">
    <location>
        <begin position="609"/>
        <end position="618"/>
    </location>
</feature>
<gene>
    <name evidence="4" type="ORF">Naga_100330g2</name>
</gene>
<sequence length="638" mass="69415">MFPLPMTSPPTALVVSTYFARRQAFSTYSDDCTQNQTEGRARSNFDGACENLIILLPRAFIMHSSLYSSSPPAQGLSSRWTVSVCAEIENMHRIFVKENFHPYDPVLHGRAPLLNQPCSPSNDSWRSTHVAYAGCTCPPPLPSCRLFLTVDPPHHSVQGYMGTLGHGDFQDRTTLTPIDALAPYQIKDFAAGWAHTAVVSSCGRLLLFGRPHDVRKALSLRHMWQSLPFLVRIHQAMKRFFDSPRKGSAAFLREDVLLSPRAFPLPEGERPVRVACSGALTAIIVASGRVYCMGQNTFGQCGVGGTVLIPGVGGSGGREGERPTPQKMAAADVANVWTAMVPVQGLDEEELEESEVGESGEKGMRRVRDPVVDIALGFQHAVCCTASGRAFAWGKGERGQLGNGVAVNHNAACRVDLPEGTRVVKVASGFNHAAALAEGGMVWIWGKWQGLGRRSEGTGKGSELYEDQLLPREVELPGGVDGSVEDVGCGHFHTSVLLRGEGTGAGAWRLFMFGMRSHIRSMEPKLTPVSLPEVNLKGSGEVRWRFGTGGGMAHTLLECVDDEGVLGVYKAEFQGEWTQFVPVCSQWEAKGEGEEAGGGGADEDSEKGRKPRRQRRMLRYGEGLIHRLALMKEEDETK</sequence>
<comment type="caution">
    <text evidence="4">The sequence shown here is derived from an EMBL/GenBank/DDBJ whole genome shotgun (WGS) entry which is preliminary data.</text>
</comment>
<dbReference type="PROSITE" id="PS00626">
    <property type="entry name" value="RCC1_2"/>
    <property type="match status" value="1"/>
</dbReference>